<protein>
    <submittedName>
        <fullName evidence="2">Uncharacterized protein</fullName>
    </submittedName>
</protein>
<organism evidence="2 3">
    <name type="scientific">Cirrhinus molitorella</name>
    <name type="common">mud carp</name>
    <dbReference type="NCBI Taxonomy" id="172907"/>
    <lineage>
        <taxon>Eukaryota</taxon>
        <taxon>Metazoa</taxon>
        <taxon>Chordata</taxon>
        <taxon>Craniata</taxon>
        <taxon>Vertebrata</taxon>
        <taxon>Euteleostomi</taxon>
        <taxon>Actinopterygii</taxon>
        <taxon>Neopterygii</taxon>
        <taxon>Teleostei</taxon>
        <taxon>Ostariophysi</taxon>
        <taxon>Cypriniformes</taxon>
        <taxon>Cyprinidae</taxon>
        <taxon>Labeoninae</taxon>
        <taxon>Labeonini</taxon>
        <taxon>Cirrhinus</taxon>
    </lineage>
</organism>
<feature type="compositionally biased region" description="Basic residues" evidence="1">
    <location>
        <begin position="149"/>
        <end position="165"/>
    </location>
</feature>
<evidence type="ECO:0000313" key="3">
    <source>
        <dbReference type="Proteomes" id="UP001558613"/>
    </source>
</evidence>
<accession>A0ABR3NQ63</accession>
<keyword evidence="3" id="KW-1185">Reference proteome</keyword>
<evidence type="ECO:0000313" key="2">
    <source>
        <dbReference type="EMBL" id="KAL1279064.1"/>
    </source>
</evidence>
<name>A0ABR3NQ63_9TELE</name>
<sequence length="165" mass="18802">MNSVQCKEPLQSTVKIRTTLPAYRNNLRPKWPNNSIIKGGDEAAKEKQAYYFNRQHGLKDLPVLRPGDSVLLKLDQKAKRKGPAMGLVETATPKSYEVFSEKEGQKWRNHGHLQLLTEGVPGITVKTGESSEVQSPQKVTCRVAEPKERKKKKKERKKGRRQKKE</sequence>
<evidence type="ECO:0000256" key="1">
    <source>
        <dbReference type="SAM" id="MobiDB-lite"/>
    </source>
</evidence>
<proteinExistence type="predicted"/>
<feature type="region of interest" description="Disordered" evidence="1">
    <location>
        <begin position="126"/>
        <end position="165"/>
    </location>
</feature>
<feature type="compositionally biased region" description="Polar residues" evidence="1">
    <location>
        <begin position="127"/>
        <end position="138"/>
    </location>
</feature>
<dbReference type="EMBL" id="JAYMGO010000003">
    <property type="protein sequence ID" value="KAL1279064.1"/>
    <property type="molecule type" value="Genomic_DNA"/>
</dbReference>
<reference evidence="2 3" key="1">
    <citation type="submission" date="2023-09" db="EMBL/GenBank/DDBJ databases">
        <authorList>
            <person name="Wang M."/>
        </authorList>
    </citation>
    <scope>NUCLEOTIDE SEQUENCE [LARGE SCALE GENOMIC DNA]</scope>
    <source>
        <strain evidence="2">GT-2023</strain>
        <tissue evidence="2">Liver</tissue>
    </source>
</reference>
<gene>
    <name evidence="2" type="ORF">QQF64_025737</name>
</gene>
<comment type="caution">
    <text evidence="2">The sequence shown here is derived from an EMBL/GenBank/DDBJ whole genome shotgun (WGS) entry which is preliminary data.</text>
</comment>
<dbReference type="Proteomes" id="UP001558613">
    <property type="component" value="Unassembled WGS sequence"/>
</dbReference>